<organism evidence="9 11">
    <name type="scientific">Gryllus longicercus</name>
    <dbReference type="NCBI Taxonomy" id="2509291"/>
    <lineage>
        <taxon>Eukaryota</taxon>
        <taxon>Metazoa</taxon>
        <taxon>Ecdysozoa</taxon>
        <taxon>Arthropoda</taxon>
        <taxon>Hexapoda</taxon>
        <taxon>Insecta</taxon>
        <taxon>Pterygota</taxon>
        <taxon>Neoptera</taxon>
        <taxon>Polyneoptera</taxon>
        <taxon>Orthoptera</taxon>
        <taxon>Ensifera</taxon>
        <taxon>Gryllidea</taxon>
        <taxon>Grylloidea</taxon>
        <taxon>Gryllidae</taxon>
        <taxon>Gryllinae</taxon>
        <taxon>Gryllus</taxon>
    </lineage>
</organism>
<evidence type="ECO:0000256" key="1">
    <source>
        <dbReference type="ARBA" id="ARBA00004141"/>
    </source>
</evidence>
<dbReference type="InterPro" id="IPR038770">
    <property type="entry name" value="Na+/solute_symporter_sf"/>
</dbReference>
<dbReference type="EMBL" id="JAZDUA010000317">
    <property type="protein sequence ID" value="KAK7794820.1"/>
    <property type="molecule type" value="Genomic_DNA"/>
</dbReference>
<evidence type="ECO:0000313" key="10">
    <source>
        <dbReference type="EMBL" id="KAK7861927.1"/>
    </source>
</evidence>
<reference evidence="9 11" key="1">
    <citation type="submission" date="2024-03" db="EMBL/GenBank/DDBJ databases">
        <title>The genome assembly and annotation of the cricket Gryllus longicercus Weissman &amp; Gray.</title>
        <authorList>
            <person name="Szrajer S."/>
            <person name="Gray D."/>
            <person name="Ylla G."/>
        </authorList>
    </citation>
    <scope>NUCLEOTIDE SEQUENCE [LARGE SCALE GENOMIC DNA]</scope>
    <source>
        <strain evidence="9">DAG 2021-001</strain>
        <tissue evidence="9">Whole body minus gut</tissue>
    </source>
</reference>
<evidence type="ECO:0000256" key="7">
    <source>
        <dbReference type="SAM" id="MobiDB-lite"/>
    </source>
</evidence>
<evidence type="ECO:0000256" key="8">
    <source>
        <dbReference type="SAM" id="Phobius"/>
    </source>
</evidence>
<feature type="transmembrane region" description="Helical" evidence="8">
    <location>
        <begin position="376"/>
        <end position="397"/>
    </location>
</feature>
<dbReference type="Pfam" id="PF01758">
    <property type="entry name" value="SBF"/>
    <property type="match status" value="1"/>
</dbReference>
<feature type="transmembrane region" description="Helical" evidence="8">
    <location>
        <begin position="6"/>
        <end position="28"/>
    </location>
</feature>
<evidence type="ECO:0000256" key="6">
    <source>
        <dbReference type="ARBA" id="ARBA00023136"/>
    </source>
</evidence>
<feature type="transmembrane region" description="Helical" evidence="8">
    <location>
        <begin position="409"/>
        <end position="428"/>
    </location>
</feature>
<evidence type="ECO:0000256" key="2">
    <source>
        <dbReference type="ARBA" id="ARBA00006528"/>
    </source>
</evidence>
<protein>
    <recommendedName>
        <fullName evidence="12">Ileal sodium/bile acid cotransporter</fullName>
    </recommendedName>
</protein>
<feature type="transmembrane region" description="Helical" evidence="8">
    <location>
        <begin position="188"/>
        <end position="210"/>
    </location>
</feature>
<proteinExistence type="inferred from homology"/>
<accession>A0AAN9VGT7</accession>
<feature type="transmembrane region" description="Helical" evidence="8">
    <location>
        <begin position="152"/>
        <end position="168"/>
    </location>
</feature>
<feature type="transmembrane region" description="Helical" evidence="8">
    <location>
        <begin position="282"/>
        <end position="302"/>
    </location>
</feature>
<feature type="region of interest" description="Disordered" evidence="7">
    <location>
        <begin position="445"/>
        <end position="468"/>
    </location>
</feature>
<dbReference type="AlphaFoldDB" id="A0AAN9VGT7"/>
<gene>
    <name evidence="9" type="ORF">R5R35_005968</name>
    <name evidence="10" type="ORF">R5R35_009388</name>
</gene>
<dbReference type="PANTHER" id="PTHR10361:SF28">
    <property type="entry name" value="P3 PROTEIN-RELATED"/>
    <property type="match status" value="1"/>
</dbReference>
<evidence type="ECO:0000256" key="3">
    <source>
        <dbReference type="ARBA" id="ARBA00022692"/>
    </source>
</evidence>
<keyword evidence="6 8" id="KW-0472">Membrane</keyword>
<keyword evidence="4" id="KW-0813">Transport</keyword>
<dbReference type="InterPro" id="IPR004710">
    <property type="entry name" value="Bilac:Na_transpt"/>
</dbReference>
<dbReference type="EMBL" id="JAZDUA010000293">
    <property type="protein sequence ID" value="KAK7861927.1"/>
    <property type="molecule type" value="Genomic_DNA"/>
</dbReference>
<keyword evidence="3 8" id="KW-0812">Transmembrane</keyword>
<keyword evidence="11" id="KW-1185">Reference proteome</keyword>
<evidence type="ECO:0000256" key="4">
    <source>
        <dbReference type="ARBA" id="ARBA00022847"/>
    </source>
</evidence>
<feature type="transmembrane region" description="Helical" evidence="8">
    <location>
        <begin position="322"/>
        <end position="339"/>
    </location>
</feature>
<keyword evidence="5 8" id="KW-1133">Transmembrane helix</keyword>
<dbReference type="InterPro" id="IPR002657">
    <property type="entry name" value="BilAc:Na_symport/Acr3"/>
</dbReference>
<dbReference type="Gene3D" id="1.20.1530.20">
    <property type="match status" value="1"/>
</dbReference>
<dbReference type="GO" id="GO:0015293">
    <property type="term" value="F:symporter activity"/>
    <property type="evidence" value="ECO:0007669"/>
    <property type="project" value="UniProtKB-KW"/>
</dbReference>
<comment type="subcellular location">
    <subcellularLocation>
        <location evidence="1">Membrane</location>
        <topology evidence="1">Multi-pass membrane protein</topology>
    </subcellularLocation>
</comment>
<name>A0AAN9VGT7_9ORTH</name>
<comment type="caution">
    <text evidence="9">The sequence shown here is derived from an EMBL/GenBank/DDBJ whole genome shotgun (WGS) entry which is preliminary data.</text>
</comment>
<comment type="similarity">
    <text evidence="2">Belongs to the bile acid:sodium symporter (BASS) (TC 2.A.28) family.</text>
</comment>
<evidence type="ECO:0008006" key="12">
    <source>
        <dbReference type="Google" id="ProtNLM"/>
    </source>
</evidence>
<sequence>MCPLWPFHVFLIYGIILGPLWMMTSAAVNQMMHTWNVSFEPSSLLNIPIGSLNTVSFETYDLTPEEIQYGVVSVQIENAGHDSVEPVDKIYILNTEPMNDHYWSSAFNISANFLGYAKARLKLKSINDDRTLKTSNALNITVVREEKAIDKAFTWSVATLVSIIYINFGCAIEPDIVKKTLKRPIGPVIGFMSQFVVMPLVSFGLAKVLFPESLAMQLGMFFTGVSPAGGASNIWTVTLGGNLNLSITMTTISTFAAFVMIPVWIFTLGQLIFAAANTKIPYARIASIAVGLVIPLSIGLALQRFCPKIAKFMARILRPFSIILILFIVIFAIITNYYIFKLFSWQIVVAGLGLPWLGFVFGGLLGHVFRQPPMDILAIAIETGIQNTGIAIFMLRFSLKQPEADLTTVVPVAVAIMTPLPLALWYVIKKFQAYSSQKRNIRLESDGVGDPSRLEPLSNGNGRISSHE</sequence>
<evidence type="ECO:0000313" key="9">
    <source>
        <dbReference type="EMBL" id="KAK7794820.1"/>
    </source>
</evidence>
<dbReference type="PANTHER" id="PTHR10361">
    <property type="entry name" value="SODIUM-BILE ACID COTRANSPORTER"/>
    <property type="match status" value="1"/>
</dbReference>
<dbReference type="GO" id="GO:0016020">
    <property type="term" value="C:membrane"/>
    <property type="evidence" value="ECO:0007669"/>
    <property type="project" value="UniProtKB-SubCell"/>
</dbReference>
<evidence type="ECO:0000313" key="11">
    <source>
        <dbReference type="Proteomes" id="UP001378592"/>
    </source>
</evidence>
<keyword evidence="4" id="KW-0769">Symport</keyword>
<feature type="compositionally biased region" description="Polar residues" evidence="7">
    <location>
        <begin position="458"/>
        <end position="468"/>
    </location>
</feature>
<evidence type="ECO:0000256" key="5">
    <source>
        <dbReference type="ARBA" id="ARBA00022989"/>
    </source>
</evidence>
<feature type="transmembrane region" description="Helical" evidence="8">
    <location>
        <begin position="345"/>
        <end position="369"/>
    </location>
</feature>
<dbReference type="Proteomes" id="UP001378592">
    <property type="component" value="Unassembled WGS sequence"/>
</dbReference>